<accession>Q2G4S1</accession>
<dbReference type="Pfam" id="PF04466">
    <property type="entry name" value="Terminase_3"/>
    <property type="match status" value="1"/>
</dbReference>
<dbReference type="RefSeq" id="WP_011446358.1">
    <property type="nucleotide sequence ID" value="NC_007794.1"/>
</dbReference>
<dbReference type="EMBL" id="CP000248">
    <property type="protein sequence ID" value="ABD27152.1"/>
    <property type="molecule type" value="Genomic_DNA"/>
</dbReference>
<protein>
    <submittedName>
        <fullName evidence="4">Phage uncharacterized protein-like protein</fullName>
    </submittedName>
</protein>
<dbReference type="Gene3D" id="3.40.50.300">
    <property type="entry name" value="P-loop containing nucleotide triphosphate hydrolases"/>
    <property type="match status" value="1"/>
</dbReference>
<dbReference type="eggNOG" id="COG5323">
    <property type="taxonomic scope" value="Bacteria"/>
</dbReference>
<dbReference type="InterPro" id="IPR027417">
    <property type="entry name" value="P-loop_NTPase"/>
</dbReference>
<evidence type="ECO:0000313" key="4">
    <source>
        <dbReference type="EMBL" id="ABD27152.1"/>
    </source>
</evidence>
<evidence type="ECO:0000256" key="1">
    <source>
        <dbReference type="ARBA" id="ARBA00022612"/>
    </source>
</evidence>
<keyword evidence="5" id="KW-1185">Reference proteome</keyword>
<dbReference type="Gene3D" id="3.30.420.240">
    <property type="match status" value="1"/>
</dbReference>
<evidence type="ECO:0000259" key="3">
    <source>
        <dbReference type="Pfam" id="PF17289"/>
    </source>
</evidence>
<keyword evidence="1" id="KW-1188">Viral release from host cell</keyword>
<organism evidence="4 5">
    <name type="scientific">Novosphingobium aromaticivorans (strain ATCC 700278 / DSM 12444 / CCUG 56034 / CIP 105152 / NBRC 16084 / F199)</name>
    <dbReference type="NCBI Taxonomy" id="279238"/>
    <lineage>
        <taxon>Bacteria</taxon>
        <taxon>Pseudomonadati</taxon>
        <taxon>Pseudomonadota</taxon>
        <taxon>Alphaproteobacteria</taxon>
        <taxon>Sphingomonadales</taxon>
        <taxon>Sphingomonadaceae</taxon>
        <taxon>Novosphingobium</taxon>
    </lineage>
</organism>
<dbReference type="InterPro" id="IPR035421">
    <property type="entry name" value="Terminase_6C"/>
</dbReference>
<sequence length="458" mass="50249">MSKTELYALLKEKDRRRQLSGEPTALFKRTDKQAEQAAMVHGPARHGLAYGGSRSGKTFGFCELIGGRALSAPGSRHLIARLHNIDVRQSVMLDTWPKMMGLAFPDVPYEVNKSDQYAKLPDGSEVWFGGLDDKERVDKILGKEYATIYVNESSQVAYETVLTLRTRLAQACFRRDGSRLPLKGLYDLNPTGRGHWTYREFVEQVRPENGMPIEHGSRAWVAMNPVDNPHLPPEYHAELDGLPDKQRQRFRDGKYLSEVPGALWSASDRTADDGTLMPGIDTLRRHAHPPLRRVVIGVDPSGSDGTGGDCQGIVAVGLGEDGHGYVLADKSCRLSPEGWARVVADLARKVGADRIVAERNFGGAMVEAILRSADTRLPIRMVTASRGKVARAEPVAALYERGHVHHVGQFPELEEQLTMTTTSGFQGGGSPDRLDALVWALSDLMLSGAGSYNLAALT</sequence>
<dbReference type="InterPro" id="IPR035412">
    <property type="entry name" value="Terminase_L_N"/>
</dbReference>
<gene>
    <name evidence="4" type="ordered locus">Saro_2716</name>
</gene>
<proteinExistence type="predicted"/>
<evidence type="ECO:0000259" key="2">
    <source>
        <dbReference type="Pfam" id="PF04466"/>
    </source>
</evidence>
<dbReference type="STRING" id="279238.Saro_2716"/>
<feature type="domain" description="Phage terminase large subunit N-terminal" evidence="2">
    <location>
        <begin position="46"/>
        <end position="251"/>
    </location>
</feature>
<dbReference type="HOGENOM" id="CLU_629786_0_0_5"/>
<evidence type="ECO:0000313" key="5">
    <source>
        <dbReference type="Proteomes" id="UP000009134"/>
    </source>
</evidence>
<dbReference type="KEGG" id="nar:Saro_2716"/>
<dbReference type="Proteomes" id="UP000009134">
    <property type="component" value="Chromosome"/>
</dbReference>
<name>Q2G4S1_NOVAD</name>
<dbReference type="Pfam" id="PF17289">
    <property type="entry name" value="Terminase_6C"/>
    <property type="match status" value="1"/>
</dbReference>
<dbReference type="AlphaFoldDB" id="Q2G4S1"/>
<reference evidence="5" key="1">
    <citation type="submission" date="2006-01" db="EMBL/GenBank/DDBJ databases">
        <title>Complete sequence of Novosphingobium aromaticivorans DSM 12444.</title>
        <authorList>
            <consortium name="US DOE Joint Genome Institute"/>
            <person name="Copeland A."/>
            <person name="Lucas S."/>
            <person name="Lapidus A."/>
            <person name="Barry K."/>
            <person name="Detter J.C."/>
            <person name="Glavina T."/>
            <person name="Hammon N."/>
            <person name="Israni S."/>
            <person name="Pitluck S."/>
            <person name="Chain P."/>
            <person name="Malfatti S."/>
            <person name="Shin M."/>
            <person name="Vergez L."/>
            <person name="Schmutz J."/>
            <person name="Larimer F."/>
            <person name="Land M."/>
            <person name="Kyrpides N."/>
            <person name="Ivanova N."/>
            <person name="Fredrickson J."/>
            <person name="Balkwill D."/>
            <person name="Romine M.F."/>
            <person name="Richardson P."/>
        </authorList>
    </citation>
    <scope>NUCLEOTIDE SEQUENCE [LARGE SCALE GENOMIC DNA]</scope>
    <source>
        <strain evidence="5">ATCC 700278 / DSM 12444 / CCUG 56034 / CIP 105152 / NBRC 16084 / F199</strain>
    </source>
</reference>
<feature type="domain" description="Terminase large subunit gp17-like C-terminal" evidence="3">
    <location>
        <begin position="296"/>
        <end position="442"/>
    </location>
</feature>